<dbReference type="Pfam" id="PF02585">
    <property type="entry name" value="PIG-L"/>
    <property type="match status" value="1"/>
</dbReference>
<dbReference type="InterPro" id="IPR024078">
    <property type="entry name" value="LmbE-like_dom_sf"/>
</dbReference>
<gene>
    <name evidence="1" type="ORF">COT42_06715</name>
</gene>
<comment type="caution">
    <text evidence="1">The sequence shown here is derived from an EMBL/GenBank/DDBJ whole genome shotgun (WGS) entry which is preliminary data.</text>
</comment>
<organism evidence="1 2">
    <name type="scientific">Candidatus Saganbacteria bacterium CG08_land_8_20_14_0_20_45_16</name>
    <dbReference type="NCBI Taxonomy" id="2014293"/>
    <lineage>
        <taxon>Bacteria</taxon>
        <taxon>Bacillati</taxon>
        <taxon>Saganbacteria</taxon>
    </lineage>
</organism>
<evidence type="ECO:0000313" key="1">
    <source>
        <dbReference type="EMBL" id="PIS28922.1"/>
    </source>
</evidence>
<proteinExistence type="predicted"/>
<protein>
    <submittedName>
        <fullName evidence="1">GlcNAc-PI de-N-acetylase</fullName>
    </submittedName>
</protein>
<dbReference type="AlphaFoldDB" id="A0A2H0XVI0"/>
<dbReference type="PANTHER" id="PTHR12993:SF11">
    <property type="entry name" value="N-ACETYLGLUCOSAMINYL-PHOSPHATIDYLINOSITOL DE-N-ACETYLASE"/>
    <property type="match status" value="1"/>
</dbReference>
<dbReference type="SUPFAM" id="SSF102588">
    <property type="entry name" value="LmbE-like"/>
    <property type="match status" value="1"/>
</dbReference>
<dbReference type="EMBL" id="PEYM01000111">
    <property type="protein sequence ID" value="PIS28922.1"/>
    <property type="molecule type" value="Genomic_DNA"/>
</dbReference>
<reference evidence="1 2" key="1">
    <citation type="submission" date="2017-09" db="EMBL/GenBank/DDBJ databases">
        <title>Depth-based differentiation of microbial function through sediment-hosted aquifers and enrichment of novel symbionts in the deep terrestrial subsurface.</title>
        <authorList>
            <person name="Probst A.J."/>
            <person name="Ladd B."/>
            <person name="Jarett J.K."/>
            <person name="Geller-Mcgrath D.E."/>
            <person name="Sieber C.M."/>
            <person name="Emerson J.B."/>
            <person name="Anantharaman K."/>
            <person name="Thomas B.C."/>
            <person name="Malmstrom R."/>
            <person name="Stieglmeier M."/>
            <person name="Klingl A."/>
            <person name="Woyke T."/>
            <person name="Ryan C.M."/>
            <person name="Banfield J.F."/>
        </authorList>
    </citation>
    <scope>NUCLEOTIDE SEQUENCE [LARGE SCALE GENOMIC DNA]</scope>
    <source>
        <strain evidence="1">CG08_land_8_20_14_0_20_45_16</strain>
    </source>
</reference>
<dbReference type="Gene3D" id="3.40.50.10320">
    <property type="entry name" value="LmbE-like"/>
    <property type="match status" value="1"/>
</dbReference>
<dbReference type="GO" id="GO:0016811">
    <property type="term" value="F:hydrolase activity, acting on carbon-nitrogen (but not peptide) bonds, in linear amides"/>
    <property type="evidence" value="ECO:0007669"/>
    <property type="project" value="TreeGrafter"/>
</dbReference>
<dbReference type="PANTHER" id="PTHR12993">
    <property type="entry name" value="N-ACETYLGLUCOSAMINYL-PHOSPHATIDYLINOSITOL DE-N-ACETYLASE-RELATED"/>
    <property type="match status" value="1"/>
</dbReference>
<accession>A0A2H0XVI0</accession>
<sequence length="230" mass="25885">MERKILVVAAHPDDEVLGCGGTIAKLSRVRGGGAEVYLLILGEGMTSRYEKREKGMQSMELKKLKSNINAAVKILGIKKTFVHDFPDNRFDSVALLDIVKVVERVKSEVKPDVIYTHHRGDLNIDHRATYDAVLTACRPIQGETVREIYSFEVLSSTEWNYPNSFSPNAYVDISESIDKKIAAMKAYKSELKDWPHPRSGKAIEVLAQQRGCEVGLEYAEAFELIRKIDE</sequence>
<dbReference type="InterPro" id="IPR003737">
    <property type="entry name" value="GlcNAc_PI_deacetylase-related"/>
</dbReference>
<evidence type="ECO:0000313" key="2">
    <source>
        <dbReference type="Proteomes" id="UP000231343"/>
    </source>
</evidence>
<name>A0A2H0XVI0_UNCSA</name>
<dbReference type="Proteomes" id="UP000231343">
    <property type="component" value="Unassembled WGS sequence"/>
</dbReference>